<keyword evidence="5" id="KW-1185">Reference proteome</keyword>
<gene>
    <name evidence="4" type="ORF">G210_2564</name>
</gene>
<accession>M3K6Q1</accession>
<dbReference type="GO" id="GO:0005525">
    <property type="term" value="F:GTP binding"/>
    <property type="evidence" value="ECO:0007669"/>
    <property type="project" value="UniProtKB-KW"/>
</dbReference>
<sequence>MPVIKDSLQALARKFDVCVIGSDQVGKSALISQYVYSIFIESPEEVDPLYTKRLFTPYKSESYQDIIILESNYNKDMYNESRELQIINANTLVFVYSVTDVNSFIDLEDYYSNIAMVRSDGIPPIAVIGTKLDLEENSREVSYYDALDFSRRIGAVSCHECSSKMNIGVKEAFESITDIAVKMRLNHENNKSRSKLNSTTIKGSSNGSKTKIGTMTKDPSALETTRSNDDNSFDFDAYSIIDDNYTLMTRNDNFREPQNLTFASPITPALLRKKPIEINSIRLDFNSSSMSSTQLPINATSKNDRALQSSKSDPMKPTESSEIEKVSSTQNTLTNKKKSRKSENACCVIT</sequence>
<evidence type="ECO:0000256" key="3">
    <source>
        <dbReference type="SAM" id="MobiDB-lite"/>
    </source>
</evidence>
<dbReference type="AlphaFoldDB" id="M3K6Q1"/>
<dbReference type="PANTHER" id="PTHR24070">
    <property type="entry name" value="RAS, DI-RAS, AND RHEB FAMILY MEMBERS OF SMALL GTPASE SUPERFAMILY"/>
    <property type="match status" value="1"/>
</dbReference>
<evidence type="ECO:0000313" key="5">
    <source>
        <dbReference type="Proteomes" id="UP000011777"/>
    </source>
</evidence>
<dbReference type="SMART" id="SM00173">
    <property type="entry name" value="RAS"/>
    <property type="match status" value="1"/>
</dbReference>
<dbReference type="Proteomes" id="UP000011777">
    <property type="component" value="Unassembled WGS sequence"/>
</dbReference>
<keyword evidence="1" id="KW-0547">Nucleotide-binding</keyword>
<dbReference type="eggNOG" id="KOG0395">
    <property type="taxonomic scope" value="Eukaryota"/>
</dbReference>
<dbReference type="InterPro" id="IPR001806">
    <property type="entry name" value="Small_GTPase"/>
</dbReference>
<dbReference type="GO" id="GO:0016020">
    <property type="term" value="C:membrane"/>
    <property type="evidence" value="ECO:0007669"/>
    <property type="project" value="InterPro"/>
</dbReference>
<proteinExistence type="predicted"/>
<reference evidence="4 5" key="1">
    <citation type="submission" date="2013-02" db="EMBL/GenBank/DDBJ databases">
        <title>Genome sequence of Candida maltosa Xu316, a potential industrial strain for xylitol and ethanol production.</title>
        <authorList>
            <person name="Yu J."/>
            <person name="Wang Q."/>
            <person name="Geng X."/>
            <person name="Bao W."/>
            <person name="He P."/>
            <person name="Cai J."/>
        </authorList>
    </citation>
    <scope>NUCLEOTIDE SEQUENCE [LARGE SCALE GENOMIC DNA]</scope>
    <source>
        <strain evidence="5">Xu316</strain>
    </source>
</reference>
<dbReference type="SMART" id="SM00175">
    <property type="entry name" value="RAB"/>
    <property type="match status" value="1"/>
</dbReference>
<feature type="compositionally biased region" description="Polar residues" evidence="3">
    <location>
        <begin position="195"/>
        <end position="213"/>
    </location>
</feature>
<dbReference type="PRINTS" id="PR00449">
    <property type="entry name" value="RASTRNSFRMNG"/>
</dbReference>
<dbReference type="SUPFAM" id="SSF52540">
    <property type="entry name" value="P-loop containing nucleoside triphosphate hydrolases"/>
    <property type="match status" value="1"/>
</dbReference>
<name>M3K6Q1_CANMX</name>
<feature type="compositionally biased region" description="Polar residues" evidence="3">
    <location>
        <begin position="288"/>
        <end position="312"/>
    </location>
</feature>
<feature type="region of interest" description="Disordered" evidence="3">
    <location>
        <begin position="190"/>
        <end position="228"/>
    </location>
</feature>
<dbReference type="STRING" id="1245528.M3K6Q1"/>
<protein>
    <submittedName>
        <fullName evidence="4">Uncharacterized protein</fullName>
    </submittedName>
</protein>
<dbReference type="InterPro" id="IPR020849">
    <property type="entry name" value="Small_GTPase_Ras-type"/>
</dbReference>
<dbReference type="Gene3D" id="3.40.50.300">
    <property type="entry name" value="P-loop containing nucleotide triphosphate hydrolases"/>
    <property type="match status" value="1"/>
</dbReference>
<dbReference type="OrthoDB" id="265044at2759"/>
<dbReference type="GO" id="GO:0003924">
    <property type="term" value="F:GTPase activity"/>
    <property type="evidence" value="ECO:0007669"/>
    <property type="project" value="InterPro"/>
</dbReference>
<feature type="region of interest" description="Disordered" evidence="3">
    <location>
        <begin position="288"/>
        <end position="350"/>
    </location>
</feature>
<dbReference type="InterPro" id="IPR027417">
    <property type="entry name" value="P-loop_NTPase"/>
</dbReference>
<comment type="caution">
    <text evidence="4">The sequence shown here is derived from an EMBL/GenBank/DDBJ whole genome shotgun (WGS) entry which is preliminary data.</text>
</comment>
<dbReference type="HOGENOM" id="CLU_792250_0_0_1"/>
<dbReference type="SMART" id="SM00174">
    <property type="entry name" value="RHO"/>
    <property type="match status" value="1"/>
</dbReference>
<keyword evidence="2" id="KW-0342">GTP-binding</keyword>
<dbReference type="PROSITE" id="PS51419">
    <property type="entry name" value="RAB"/>
    <property type="match status" value="1"/>
</dbReference>
<dbReference type="PROSITE" id="PS51421">
    <property type="entry name" value="RAS"/>
    <property type="match status" value="1"/>
</dbReference>
<evidence type="ECO:0000256" key="2">
    <source>
        <dbReference type="ARBA" id="ARBA00023134"/>
    </source>
</evidence>
<evidence type="ECO:0000313" key="4">
    <source>
        <dbReference type="EMBL" id="EMG50514.1"/>
    </source>
</evidence>
<organism evidence="4 5">
    <name type="scientific">Candida maltosa (strain Xu316)</name>
    <name type="common">Yeast</name>
    <dbReference type="NCBI Taxonomy" id="1245528"/>
    <lineage>
        <taxon>Eukaryota</taxon>
        <taxon>Fungi</taxon>
        <taxon>Dikarya</taxon>
        <taxon>Ascomycota</taxon>
        <taxon>Saccharomycotina</taxon>
        <taxon>Pichiomycetes</taxon>
        <taxon>Debaryomycetaceae</taxon>
        <taxon>Candida/Lodderomyces clade</taxon>
        <taxon>Candida</taxon>
    </lineage>
</organism>
<dbReference type="GO" id="GO:0007165">
    <property type="term" value="P:signal transduction"/>
    <property type="evidence" value="ECO:0007669"/>
    <property type="project" value="InterPro"/>
</dbReference>
<dbReference type="Pfam" id="PF00071">
    <property type="entry name" value="Ras"/>
    <property type="match status" value="1"/>
</dbReference>
<evidence type="ECO:0000256" key="1">
    <source>
        <dbReference type="ARBA" id="ARBA00022741"/>
    </source>
</evidence>
<dbReference type="EMBL" id="AOGT01000198">
    <property type="protein sequence ID" value="EMG50514.1"/>
    <property type="molecule type" value="Genomic_DNA"/>
</dbReference>